<proteinExistence type="predicted"/>
<keyword evidence="5" id="KW-0597">Phosphoprotein</keyword>
<dbReference type="Pfam" id="PF00672">
    <property type="entry name" value="HAMP"/>
    <property type="match status" value="1"/>
</dbReference>
<keyword evidence="13 14" id="KW-0472">Membrane</keyword>
<comment type="caution">
    <text evidence="17">The sequence shown here is derived from an EMBL/GenBank/DDBJ whole genome shotgun (WGS) entry which is preliminary data.</text>
</comment>
<evidence type="ECO:0000256" key="9">
    <source>
        <dbReference type="ARBA" id="ARBA00022777"/>
    </source>
</evidence>
<dbReference type="Pfam" id="PF02518">
    <property type="entry name" value="HATPase_c"/>
    <property type="match status" value="1"/>
</dbReference>
<evidence type="ECO:0000256" key="14">
    <source>
        <dbReference type="SAM" id="Phobius"/>
    </source>
</evidence>
<sequence length="466" mass="53507">MRRLGIKQKIWMTLSIVSLFTILTGIGLTFYLYEKFYVEKQIELLLMQGKRLEAVYDQNGKGEEFLKRVQWTDEGSEGKVIFTDDPMLLSAGVPYDEYFNTNLITFEERQQLLAGKEVIMIREHPRFNQDILAVTIPLLQEELLQGAIFLYMPLEVVYEPFQSIRLLLLLALVFVLLIVIVGGRKISDHLISPLKKMEVISHKMMDGDFTQRIHIKTRDEIGSLSQSLNSLASSLEKVEQQRREFLQNVSHELRTPLSYIKGYTEAIRDGVVVDNEDRNKYMNIIHHEVSRLQRLVNDLLDLAQLEGDSYPMKHEPLSFAQLTLDVLERYELITKQKNIKIQEQLDDDIIIEGEADRLEQVISNLLDNAIRYTLEGKELFISLSQQQSSAVFTIQDLGPGISEEDLPKVVDRFYRVNKARTRKDGGTGLGLAIVNQIVKKHRGIFLIESEEGIGTTVTVKLPLLEI</sequence>
<organism evidence="17 18">
    <name type="scientific">Bacillus taeanensis</name>
    <dbReference type="NCBI Taxonomy" id="273032"/>
    <lineage>
        <taxon>Bacteria</taxon>
        <taxon>Bacillati</taxon>
        <taxon>Bacillota</taxon>
        <taxon>Bacilli</taxon>
        <taxon>Bacillales</taxon>
        <taxon>Bacillaceae</taxon>
        <taxon>Bacillus</taxon>
    </lineage>
</organism>
<dbReference type="Proteomes" id="UP000253314">
    <property type="component" value="Unassembled WGS sequence"/>
</dbReference>
<evidence type="ECO:0000256" key="13">
    <source>
        <dbReference type="ARBA" id="ARBA00023136"/>
    </source>
</evidence>
<dbReference type="Gene3D" id="1.10.287.130">
    <property type="match status" value="1"/>
</dbReference>
<dbReference type="GO" id="GO:0005524">
    <property type="term" value="F:ATP binding"/>
    <property type="evidence" value="ECO:0007669"/>
    <property type="project" value="UniProtKB-KW"/>
</dbReference>
<dbReference type="SMART" id="SM00304">
    <property type="entry name" value="HAMP"/>
    <property type="match status" value="1"/>
</dbReference>
<evidence type="ECO:0000259" key="15">
    <source>
        <dbReference type="PROSITE" id="PS50109"/>
    </source>
</evidence>
<dbReference type="EC" id="2.7.13.3" evidence="3"/>
<evidence type="ECO:0000256" key="11">
    <source>
        <dbReference type="ARBA" id="ARBA00022989"/>
    </source>
</evidence>
<dbReference type="PROSITE" id="PS50109">
    <property type="entry name" value="HIS_KIN"/>
    <property type="match status" value="1"/>
</dbReference>
<dbReference type="CDD" id="cd06225">
    <property type="entry name" value="HAMP"/>
    <property type="match status" value="1"/>
</dbReference>
<keyword evidence="7 14" id="KW-0812">Transmembrane</keyword>
<dbReference type="InterPro" id="IPR003661">
    <property type="entry name" value="HisK_dim/P_dom"/>
</dbReference>
<gene>
    <name evidence="17" type="ORF">DS031_10515</name>
</gene>
<dbReference type="PANTHER" id="PTHR45453">
    <property type="entry name" value="PHOSPHATE REGULON SENSOR PROTEIN PHOR"/>
    <property type="match status" value="1"/>
</dbReference>
<dbReference type="PROSITE" id="PS50885">
    <property type="entry name" value="HAMP"/>
    <property type="match status" value="1"/>
</dbReference>
<keyword evidence="9 17" id="KW-0418">Kinase</keyword>
<evidence type="ECO:0000256" key="3">
    <source>
        <dbReference type="ARBA" id="ARBA00012438"/>
    </source>
</evidence>
<dbReference type="PRINTS" id="PR00344">
    <property type="entry name" value="BCTRLSENSOR"/>
</dbReference>
<dbReference type="SMART" id="SM00387">
    <property type="entry name" value="HATPase_c"/>
    <property type="match status" value="1"/>
</dbReference>
<dbReference type="GO" id="GO:0016036">
    <property type="term" value="P:cellular response to phosphate starvation"/>
    <property type="evidence" value="ECO:0007669"/>
    <property type="project" value="TreeGrafter"/>
</dbReference>
<protein>
    <recommendedName>
        <fullName evidence="3">histidine kinase</fullName>
        <ecNumber evidence="3">2.7.13.3</ecNumber>
    </recommendedName>
</protein>
<evidence type="ECO:0000256" key="1">
    <source>
        <dbReference type="ARBA" id="ARBA00000085"/>
    </source>
</evidence>
<comment type="catalytic activity">
    <reaction evidence="1">
        <text>ATP + protein L-histidine = ADP + protein N-phospho-L-histidine.</text>
        <dbReference type="EC" id="2.7.13.3"/>
    </reaction>
</comment>
<feature type="domain" description="Histidine kinase" evidence="15">
    <location>
        <begin position="248"/>
        <end position="465"/>
    </location>
</feature>
<dbReference type="InterPro" id="IPR003594">
    <property type="entry name" value="HATPase_dom"/>
</dbReference>
<evidence type="ECO:0000256" key="6">
    <source>
        <dbReference type="ARBA" id="ARBA00022679"/>
    </source>
</evidence>
<dbReference type="OrthoDB" id="3436at2"/>
<dbReference type="SMART" id="SM00388">
    <property type="entry name" value="HisKA"/>
    <property type="match status" value="1"/>
</dbReference>
<keyword evidence="10" id="KW-0067">ATP-binding</keyword>
<keyword evidence="4" id="KW-1003">Cell membrane</keyword>
<dbReference type="PANTHER" id="PTHR45453:SF1">
    <property type="entry name" value="PHOSPHATE REGULON SENSOR PROTEIN PHOR"/>
    <property type="match status" value="1"/>
</dbReference>
<dbReference type="FunFam" id="1.10.287.130:FF:000001">
    <property type="entry name" value="Two-component sensor histidine kinase"/>
    <property type="match status" value="1"/>
</dbReference>
<evidence type="ECO:0000256" key="7">
    <source>
        <dbReference type="ARBA" id="ARBA00022692"/>
    </source>
</evidence>
<dbReference type="Gene3D" id="6.10.340.10">
    <property type="match status" value="1"/>
</dbReference>
<dbReference type="CDD" id="cd00082">
    <property type="entry name" value="HisKA"/>
    <property type="match status" value="1"/>
</dbReference>
<dbReference type="Pfam" id="PF00512">
    <property type="entry name" value="HisKA"/>
    <property type="match status" value="1"/>
</dbReference>
<dbReference type="GO" id="GO:0005886">
    <property type="term" value="C:plasma membrane"/>
    <property type="evidence" value="ECO:0007669"/>
    <property type="project" value="UniProtKB-SubCell"/>
</dbReference>
<dbReference type="InterPro" id="IPR036097">
    <property type="entry name" value="HisK_dim/P_sf"/>
</dbReference>
<reference evidence="17 18" key="1">
    <citation type="submission" date="2018-07" db="EMBL/GenBank/DDBJ databases">
        <title>Lottiidibacillus patelloidae gen. nov., sp. nov., isolated from the intestinal tract of a marine limpet and the reclassification of B. taeanensis BH030017T, B. algicola KMM 3737T and B. hwajinpoensis SW-72T as genus Lottiidibacillus.</title>
        <authorList>
            <person name="Liu R."/>
            <person name="Huang Z."/>
        </authorList>
    </citation>
    <scope>NUCLEOTIDE SEQUENCE [LARGE SCALE GENOMIC DNA]</scope>
    <source>
        <strain evidence="17 18">BH030017</strain>
    </source>
</reference>
<feature type="transmembrane region" description="Helical" evidence="14">
    <location>
        <begin position="164"/>
        <end position="183"/>
    </location>
</feature>
<dbReference type="SUPFAM" id="SSF55874">
    <property type="entry name" value="ATPase domain of HSP90 chaperone/DNA topoisomerase II/histidine kinase"/>
    <property type="match status" value="1"/>
</dbReference>
<dbReference type="InterPro" id="IPR003660">
    <property type="entry name" value="HAMP_dom"/>
</dbReference>
<evidence type="ECO:0000256" key="5">
    <source>
        <dbReference type="ARBA" id="ARBA00022553"/>
    </source>
</evidence>
<dbReference type="SUPFAM" id="SSF47384">
    <property type="entry name" value="Homodimeric domain of signal transducing histidine kinase"/>
    <property type="match status" value="1"/>
</dbReference>
<dbReference type="AlphaFoldDB" id="A0A366XX26"/>
<keyword evidence="12" id="KW-0902">Two-component regulatory system</keyword>
<evidence type="ECO:0000313" key="18">
    <source>
        <dbReference type="Proteomes" id="UP000253314"/>
    </source>
</evidence>
<evidence type="ECO:0000259" key="16">
    <source>
        <dbReference type="PROSITE" id="PS50885"/>
    </source>
</evidence>
<dbReference type="GO" id="GO:0004721">
    <property type="term" value="F:phosphoprotein phosphatase activity"/>
    <property type="evidence" value="ECO:0007669"/>
    <property type="project" value="TreeGrafter"/>
</dbReference>
<dbReference type="InterPro" id="IPR005467">
    <property type="entry name" value="His_kinase_dom"/>
</dbReference>
<keyword evidence="11 14" id="KW-1133">Transmembrane helix</keyword>
<dbReference type="GO" id="GO:0000155">
    <property type="term" value="F:phosphorelay sensor kinase activity"/>
    <property type="evidence" value="ECO:0007669"/>
    <property type="project" value="InterPro"/>
</dbReference>
<evidence type="ECO:0000256" key="8">
    <source>
        <dbReference type="ARBA" id="ARBA00022741"/>
    </source>
</evidence>
<dbReference type="SUPFAM" id="SSF158472">
    <property type="entry name" value="HAMP domain-like"/>
    <property type="match status" value="1"/>
</dbReference>
<dbReference type="EMBL" id="QOCW01000009">
    <property type="protein sequence ID" value="RBW69705.1"/>
    <property type="molecule type" value="Genomic_DNA"/>
</dbReference>
<evidence type="ECO:0000256" key="10">
    <source>
        <dbReference type="ARBA" id="ARBA00022840"/>
    </source>
</evidence>
<evidence type="ECO:0000256" key="12">
    <source>
        <dbReference type="ARBA" id="ARBA00023012"/>
    </source>
</evidence>
<dbReference type="InterPro" id="IPR050351">
    <property type="entry name" value="BphY/WalK/GraS-like"/>
</dbReference>
<keyword evidence="8" id="KW-0547">Nucleotide-binding</keyword>
<dbReference type="FunFam" id="3.30.565.10:FF:000006">
    <property type="entry name" value="Sensor histidine kinase WalK"/>
    <property type="match status" value="1"/>
</dbReference>
<dbReference type="CDD" id="cd00075">
    <property type="entry name" value="HATPase"/>
    <property type="match status" value="1"/>
</dbReference>
<feature type="domain" description="HAMP" evidence="16">
    <location>
        <begin position="188"/>
        <end position="240"/>
    </location>
</feature>
<evidence type="ECO:0000256" key="4">
    <source>
        <dbReference type="ARBA" id="ARBA00022475"/>
    </source>
</evidence>
<evidence type="ECO:0000313" key="17">
    <source>
        <dbReference type="EMBL" id="RBW69705.1"/>
    </source>
</evidence>
<keyword evidence="6" id="KW-0808">Transferase</keyword>
<accession>A0A366XX26</accession>
<feature type="transmembrane region" description="Helical" evidence="14">
    <location>
        <begin position="12"/>
        <end position="33"/>
    </location>
</feature>
<comment type="subcellular location">
    <subcellularLocation>
        <location evidence="2">Cell membrane</location>
        <topology evidence="2">Multi-pass membrane protein</topology>
    </subcellularLocation>
</comment>
<keyword evidence="18" id="KW-1185">Reference proteome</keyword>
<dbReference type="Gene3D" id="3.30.565.10">
    <property type="entry name" value="Histidine kinase-like ATPase, C-terminal domain"/>
    <property type="match status" value="1"/>
</dbReference>
<name>A0A366XX26_9BACI</name>
<dbReference type="InterPro" id="IPR036890">
    <property type="entry name" value="HATPase_C_sf"/>
</dbReference>
<evidence type="ECO:0000256" key="2">
    <source>
        <dbReference type="ARBA" id="ARBA00004651"/>
    </source>
</evidence>
<dbReference type="InterPro" id="IPR004358">
    <property type="entry name" value="Sig_transdc_His_kin-like_C"/>
</dbReference>